<dbReference type="Gene3D" id="3.40.50.720">
    <property type="entry name" value="NAD(P)-binding Rossmann-like Domain"/>
    <property type="match status" value="1"/>
</dbReference>
<evidence type="ECO:0000256" key="1">
    <source>
        <dbReference type="ARBA" id="ARBA00006601"/>
    </source>
</evidence>
<dbReference type="Pfam" id="PF00984">
    <property type="entry name" value="UDPG_MGDP_dh"/>
    <property type="match status" value="1"/>
</dbReference>
<dbReference type="PANTHER" id="PTHR43750">
    <property type="entry name" value="UDP-GLUCOSE 6-DEHYDROGENASE TUAD"/>
    <property type="match status" value="1"/>
</dbReference>
<dbReference type="InterPro" id="IPR001732">
    <property type="entry name" value="UDP-Glc/GDP-Man_DH_N"/>
</dbReference>
<sequence>MSKPKIGIIGLGMVGTPLKRWFEERQGYERGKNLFLYDIDPKKGCDDEINSAEIIFISVPTPRTPDGSAGLAALSAAFEMLEGEKIVIIKSTVPPGTAENFQKNYPHHKVFFNPEFLTEKSAWEDFIKPDRQIVGFTSRSIDAAHLVLSLLPRAPFMSPWGINTYHPIKITATEAEFIKYAGNVYFSRKIAFANALAKACEKMGDYFGGEGISAEVDYENVRKGMSADYRIGDSHLDVAHGGYRGFGGFCFPKDLAAFIVHLEKMGLADCAGLLKGDWNFNERLLAEQGLTIEDVSVHDAEWVKKKLENKKI</sequence>
<dbReference type="PANTHER" id="PTHR43750:SF3">
    <property type="entry name" value="UDP-GLUCOSE 6-DEHYDROGENASE TUAD"/>
    <property type="match status" value="1"/>
</dbReference>
<reference evidence="4 5" key="1">
    <citation type="journal article" date="2016" name="Nat. Commun.">
        <title>Thousands of microbial genomes shed light on interconnected biogeochemical processes in an aquifer system.</title>
        <authorList>
            <person name="Anantharaman K."/>
            <person name="Brown C.T."/>
            <person name="Hug L.A."/>
            <person name="Sharon I."/>
            <person name="Castelle C.J."/>
            <person name="Probst A.J."/>
            <person name="Thomas B.C."/>
            <person name="Singh A."/>
            <person name="Wilkins M.J."/>
            <person name="Karaoz U."/>
            <person name="Brodie E.L."/>
            <person name="Williams K.H."/>
            <person name="Hubbard S.S."/>
            <person name="Banfield J.F."/>
        </authorList>
    </citation>
    <scope>NUCLEOTIDE SEQUENCE [LARGE SCALE GENOMIC DNA]</scope>
</reference>
<accession>A0A1F5BKM2</accession>
<dbReference type="SUPFAM" id="SSF48179">
    <property type="entry name" value="6-phosphogluconate dehydrogenase C-terminal domain-like"/>
    <property type="match status" value="1"/>
</dbReference>
<feature type="domain" description="UDP-glucose/GDP-mannose dehydrogenase dimerisation" evidence="2">
    <location>
        <begin position="174"/>
        <end position="268"/>
    </location>
</feature>
<dbReference type="GO" id="GO:0016616">
    <property type="term" value="F:oxidoreductase activity, acting on the CH-OH group of donors, NAD or NADP as acceptor"/>
    <property type="evidence" value="ECO:0007669"/>
    <property type="project" value="InterPro"/>
</dbReference>
<dbReference type="SUPFAM" id="SSF51735">
    <property type="entry name" value="NAD(P)-binding Rossmann-fold domains"/>
    <property type="match status" value="1"/>
</dbReference>
<gene>
    <name evidence="4" type="ORF">A2W60_01955</name>
</gene>
<dbReference type="Pfam" id="PF03721">
    <property type="entry name" value="UDPG_MGDP_dh_N"/>
    <property type="match status" value="1"/>
</dbReference>
<comment type="caution">
    <text evidence="4">The sequence shown here is derived from an EMBL/GenBank/DDBJ whole genome shotgun (WGS) entry which is preliminary data.</text>
</comment>
<name>A0A1F5BKM2_9BACT</name>
<organism evidence="4 5">
    <name type="scientific">Candidatus Azambacteria bacterium RIFCSPHIGHO2_02_46_12</name>
    <dbReference type="NCBI Taxonomy" id="1797295"/>
    <lineage>
        <taxon>Bacteria</taxon>
        <taxon>Candidatus Azamiibacteriota</taxon>
    </lineage>
</organism>
<proteinExistence type="inferred from homology"/>
<dbReference type="EMBL" id="MEYN01000001">
    <property type="protein sequence ID" value="OGD31145.1"/>
    <property type="molecule type" value="Genomic_DNA"/>
</dbReference>
<evidence type="ECO:0000259" key="3">
    <source>
        <dbReference type="Pfam" id="PF03721"/>
    </source>
</evidence>
<dbReference type="InterPro" id="IPR014026">
    <property type="entry name" value="UDP-Glc/GDP-Man_DH_dimer"/>
</dbReference>
<dbReference type="GO" id="GO:0051287">
    <property type="term" value="F:NAD binding"/>
    <property type="evidence" value="ECO:0007669"/>
    <property type="project" value="InterPro"/>
</dbReference>
<protein>
    <recommendedName>
        <fullName evidence="6">UDP-glucose/GDP-mannose dehydrogenase dimerisation domain-containing protein</fullName>
    </recommendedName>
</protein>
<dbReference type="InterPro" id="IPR036291">
    <property type="entry name" value="NAD(P)-bd_dom_sf"/>
</dbReference>
<evidence type="ECO:0000313" key="4">
    <source>
        <dbReference type="EMBL" id="OGD31145.1"/>
    </source>
</evidence>
<dbReference type="Proteomes" id="UP000179184">
    <property type="component" value="Unassembled WGS sequence"/>
</dbReference>
<dbReference type="InterPro" id="IPR013328">
    <property type="entry name" value="6PGD_dom2"/>
</dbReference>
<dbReference type="Gene3D" id="1.10.1040.10">
    <property type="entry name" value="N-(1-d-carboxylethyl)-l-norvaline Dehydrogenase, domain 2"/>
    <property type="match status" value="1"/>
</dbReference>
<dbReference type="InterPro" id="IPR008927">
    <property type="entry name" value="6-PGluconate_DH-like_C_sf"/>
</dbReference>
<dbReference type="AlphaFoldDB" id="A0A1F5BKM2"/>
<feature type="domain" description="UDP-glucose/GDP-mannose dehydrogenase N-terminal" evidence="3">
    <location>
        <begin position="46"/>
        <end position="142"/>
    </location>
</feature>
<comment type="similarity">
    <text evidence="1">Belongs to the UDP-glucose/GDP-mannose dehydrogenase family.</text>
</comment>
<evidence type="ECO:0000259" key="2">
    <source>
        <dbReference type="Pfam" id="PF00984"/>
    </source>
</evidence>
<evidence type="ECO:0000313" key="5">
    <source>
        <dbReference type="Proteomes" id="UP000179184"/>
    </source>
</evidence>
<evidence type="ECO:0008006" key="6">
    <source>
        <dbReference type="Google" id="ProtNLM"/>
    </source>
</evidence>